<sequence>MEPEPSNMIAPKRSASPLEGAVFKSTKKPSSRNPDSTAGPAEGPPAAPVRIVVSLRSKSKARRNDPEPNTYFDPGTIPRNEDDELDAETKALFNMSGLPFLDGFAHLRWLEQIDSFAFVNGNRIGYCDAKLVRRLQIHHKFWVAMEEPTRQTSELAFELFDRYGRLRKEFREHPVNKGTGVWGSELDGEDILLFENIQIEPGYHRQKIGTKIINAVLNKAQRKSTKFFALVKPRYLVETIDIDNTEQRAVVAEAAKQFFRSIGFRRVGTSGWFAFTGDSSHPSKRLEASSDWNRPRFAQAPQSTVATFARLGGHEMVDSECVRLLQTDLRLQLEDNPRILLDEMENTILHFLALRTWPKSIAYVIDKWPQLKSVRNREGNTPLEALQSLMETSRTTRAENGKTRVVSDDFRGFSSVQIASLGALKGVTVCDLDKVPKEIIARVFTTPKQEFQRIPGASEIQRTLRLKYGCTCGQCLGGFLSPRMQQALRQQSALQLGALLDQIDDGSAWLKWNRAELRRVSFTTQHLMEDHKNLRVGFVRLSKHLSTCIEQKRVPDEANILEISQGSGEWPPVTQLYLRCEGTISAAVTMIFHKAKDRSSWATCSSNRATFWAPWARPDLMSGMVECRNDLEFGFVTGMCGYERSEG</sequence>
<proteinExistence type="predicted"/>
<evidence type="ECO:0000313" key="2">
    <source>
        <dbReference type="Proteomes" id="UP000830768"/>
    </source>
</evidence>
<organism evidence="1 2">
    <name type="scientific">Fusarium solani subsp. cucurbitae</name>
    <name type="common">Neocosmosporum cucurbitae</name>
    <dbReference type="NCBI Taxonomy" id="2747967"/>
    <lineage>
        <taxon>Eukaryota</taxon>
        <taxon>Fungi</taxon>
        <taxon>Dikarya</taxon>
        <taxon>Ascomycota</taxon>
        <taxon>Pezizomycotina</taxon>
        <taxon>Sordariomycetes</taxon>
        <taxon>Hypocreomycetidae</taxon>
        <taxon>Hypocreales</taxon>
        <taxon>Nectriaceae</taxon>
        <taxon>Fusarium</taxon>
        <taxon>Fusarium solani species complex</taxon>
    </lineage>
</organism>
<keyword evidence="2" id="KW-1185">Reference proteome</keyword>
<name>A0ACD3ZI30_FUSSC</name>
<dbReference type="Proteomes" id="UP000830768">
    <property type="component" value="Chromosome 10"/>
</dbReference>
<evidence type="ECO:0000313" key="1">
    <source>
        <dbReference type="EMBL" id="UPL00965.1"/>
    </source>
</evidence>
<reference evidence="1" key="1">
    <citation type="submission" date="2021-11" db="EMBL/GenBank/DDBJ databases">
        <title>Fusarium solani-melongenae Genome sequencing and assembly.</title>
        <authorList>
            <person name="Xie S."/>
            <person name="Huang L."/>
            <person name="Zhang X."/>
        </authorList>
    </citation>
    <scope>NUCLEOTIDE SEQUENCE</scope>
    <source>
        <strain evidence="1">CRI 24-3</strain>
    </source>
</reference>
<accession>A0ACD3ZI30</accession>
<dbReference type="EMBL" id="CP090038">
    <property type="protein sequence ID" value="UPL00965.1"/>
    <property type="molecule type" value="Genomic_DNA"/>
</dbReference>
<protein>
    <submittedName>
        <fullName evidence="1">Uncharacterized protein</fullName>
    </submittedName>
</protein>
<gene>
    <name evidence="1" type="ORF">LCI18_011899</name>
</gene>